<evidence type="ECO:0000256" key="5">
    <source>
        <dbReference type="ARBA" id="ARBA00022490"/>
    </source>
</evidence>
<feature type="domain" description="Late blight resistance protein R1A-like N-terminal" evidence="16">
    <location>
        <begin position="107"/>
        <end position="283"/>
    </location>
</feature>
<keyword evidence="20" id="KW-1185">Reference proteome</keyword>
<dbReference type="InterPro" id="IPR036388">
    <property type="entry name" value="WH-like_DNA-bd_sf"/>
</dbReference>
<evidence type="ECO:0000256" key="13">
    <source>
        <dbReference type="ARBA" id="ARBA00023136"/>
    </source>
</evidence>
<keyword evidence="9" id="KW-0547">Nucleotide-binding</keyword>
<keyword evidence="11" id="KW-0067">ATP-binding</keyword>
<feature type="domain" description="NB-ARC" evidence="15">
    <location>
        <begin position="543"/>
        <end position="717"/>
    </location>
</feature>
<dbReference type="EMBL" id="CP133621">
    <property type="protein sequence ID" value="WMV52714.1"/>
    <property type="molecule type" value="Genomic_DNA"/>
</dbReference>
<dbReference type="AlphaFoldDB" id="A0AAF0ZXM2"/>
<dbReference type="InterPro" id="IPR041118">
    <property type="entry name" value="Rx_N"/>
</dbReference>
<keyword evidence="13" id="KW-0472">Membrane</keyword>
<dbReference type="InterPro" id="IPR058922">
    <property type="entry name" value="WHD_DRP"/>
</dbReference>
<keyword evidence="8" id="KW-0677">Repeat</keyword>
<dbReference type="GO" id="GO:0016020">
    <property type="term" value="C:membrane"/>
    <property type="evidence" value="ECO:0007669"/>
    <property type="project" value="UniProtKB-SubCell"/>
</dbReference>
<dbReference type="GO" id="GO:0005524">
    <property type="term" value="F:ATP binding"/>
    <property type="evidence" value="ECO:0007669"/>
    <property type="project" value="UniProtKB-KW"/>
</dbReference>
<evidence type="ECO:0000256" key="1">
    <source>
        <dbReference type="ARBA" id="ARBA00002074"/>
    </source>
</evidence>
<dbReference type="FunFam" id="3.40.50.300:FF:001091">
    <property type="entry name" value="Probable disease resistance protein At1g61300"/>
    <property type="match status" value="1"/>
</dbReference>
<dbReference type="GO" id="GO:0051607">
    <property type="term" value="P:defense response to virus"/>
    <property type="evidence" value="ECO:0007669"/>
    <property type="project" value="UniProtKB-ARBA"/>
</dbReference>
<evidence type="ECO:0000313" key="20">
    <source>
        <dbReference type="Proteomes" id="UP001234989"/>
    </source>
</evidence>
<keyword evidence="7" id="KW-0381">Hypersensitive response</keyword>
<dbReference type="CDD" id="cd14798">
    <property type="entry name" value="RX-CC_like"/>
    <property type="match status" value="1"/>
</dbReference>
<dbReference type="Gene3D" id="1.20.5.4130">
    <property type="match status" value="1"/>
</dbReference>
<evidence type="ECO:0000256" key="4">
    <source>
        <dbReference type="ARBA" id="ARBA00008894"/>
    </source>
</evidence>
<dbReference type="InterPro" id="IPR002182">
    <property type="entry name" value="NB-ARC"/>
</dbReference>
<dbReference type="PRINTS" id="PR00364">
    <property type="entry name" value="DISEASERSIST"/>
</dbReference>
<evidence type="ECO:0000259" key="18">
    <source>
        <dbReference type="Pfam" id="PF23559"/>
    </source>
</evidence>
<evidence type="ECO:0000259" key="17">
    <source>
        <dbReference type="Pfam" id="PF18052"/>
    </source>
</evidence>
<evidence type="ECO:0000259" key="15">
    <source>
        <dbReference type="Pfam" id="PF00931"/>
    </source>
</evidence>
<dbReference type="GO" id="GO:0009626">
    <property type="term" value="P:plant-type hypersensitive response"/>
    <property type="evidence" value="ECO:0007669"/>
    <property type="project" value="UniProtKB-KW"/>
</dbReference>
<dbReference type="Proteomes" id="UP001234989">
    <property type="component" value="Chromosome 10"/>
</dbReference>
<keyword evidence="6" id="KW-0433">Leucine-rich repeat</keyword>
<dbReference type="GO" id="GO:0005737">
    <property type="term" value="C:cytoplasm"/>
    <property type="evidence" value="ECO:0007669"/>
    <property type="project" value="UniProtKB-SubCell"/>
</dbReference>
<dbReference type="GO" id="GO:0043531">
    <property type="term" value="F:ADP binding"/>
    <property type="evidence" value="ECO:0007669"/>
    <property type="project" value="InterPro"/>
</dbReference>
<reference evidence="19" key="1">
    <citation type="submission" date="2023-08" db="EMBL/GenBank/DDBJ databases">
        <title>A de novo genome assembly of Solanum verrucosum Schlechtendal, a Mexican diploid species geographically isolated from the other diploid A-genome species in potato relatives.</title>
        <authorList>
            <person name="Hosaka K."/>
        </authorList>
    </citation>
    <scope>NUCLEOTIDE SEQUENCE</scope>
    <source>
        <tissue evidence="19">Young leaves</tissue>
    </source>
</reference>
<dbReference type="SUPFAM" id="SSF52540">
    <property type="entry name" value="P-loop containing nucleoside triphosphate hydrolases"/>
    <property type="match status" value="1"/>
</dbReference>
<evidence type="ECO:0000313" key="19">
    <source>
        <dbReference type="EMBL" id="WMV52714.1"/>
    </source>
</evidence>
<dbReference type="Gene3D" id="1.10.10.10">
    <property type="entry name" value="Winged helix-like DNA-binding domain superfamily/Winged helix DNA-binding domain"/>
    <property type="match status" value="1"/>
</dbReference>
<gene>
    <name evidence="19" type="ORF">MTR67_046099</name>
</gene>
<comment type="function">
    <text evidence="1">Confers resistance to late blight (Phytophthora infestans) races carrying the avirulence gene Avr1. Resistance proteins guard the plant against pathogens that contain an appropriate avirulence protein via an indirect interaction with this avirulence protein. That triggers a defense system including the hypersensitive response, which restricts the pathogen growth.</text>
</comment>
<dbReference type="FunFam" id="1.10.10.10:FF:000322">
    <property type="entry name" value="Probable disease resistance protein At1g63360"/>
    <property type="match status" value="1"/>
</dbReference>
<evidence type="ECO:0000256" key="2">
    <source>
        <dbReference type="ARBA" id="ARBA00004170"/>
    </source>
</evidence>
<feature type="domain" description="Disease resistance protein winged helix" evidence="18">
    <location>
        <begin position="812"/>
        <end position="880"/>
    </location>
</feature>
<keyword evidence="12" id="KW-0175">Coiled coil</keyword>
<comment type="similarity">
    <text evidence="4">Belongs to the disease resistance NB-LRR family.</text>
</comment>
<dbReference type="SUPFAM" id="SSF52058">
    <property type="entry name" value="L domain-like"/>
    <property type="match status" value="1"/>
</dbReference>
<dbReference type="InterPro" id="IPR044974">
    <property type="entry name" value="Disease_R_plants"/>
</dbReference>
<dbReference type="InterPro" id="IPR038005">
    <property type="entry name" value="RX-like_CC"/>
</dbReference>
<proteinExistence type="inferred from homology"/>
<evidence type="ECO:0000256" key="9">
    <source>
        <dbReference type="ARBA" id="ARBA00022741"/>
    </source>
</evidence>
<evidence type="ECO:0000256" key="8">
    <source>
        <dbReference type="ARBA" id="ARBA00022737"/>
    </source>
</evidence>
<accession>A0AAF0ZXM2</accession>
<dbReference type="Gene3D" id="3.80.10.10">
    <property type="entry name" value="Ribonuclease Inhibitor"/>
    <property type="match status" value="1"/>
</dbReference>
<protein>
    <submittedName>
        <fullName evidence="19">Uncharacterized protein</fullName>
    </submittedName>
</protein>
<dbReference type="Pfam" id="PF00931">
    <property type="entry name" value="NB-ARC"/>
    <property type="match status" value="1"/>
</dbReference>
<sequence>MEYTSVDDALNHLVRLQSTSGLTLSTKSHLQELKLELEFLRTFLSCLDYSNLEDLLKEIEKVSRNAGRRLQSIRSKQIEDIAKDVNNLAPIIKKEIATLKPKIIDAVSESTAPMLVIEFIDSLVENLISYQSQSSLPAGKELRELETKLRFLRNFLKFAATRCTEHEKLKHLFTHAEEVALEAACFSFMCSSDMIKLAQLQRKIRPDKPEIREVYVGVVQALKPLATETQISDVDLASFIQTLQDHVKEVLRNPPKWMASLKADIEALCEDLTFLSSYVKDPPMGFNENGKWNDLINVSLKDLQGKLGNWSSFDVNPLRHYTELSKLKGQLTRIEDVAIKVGCAIFSYFYVDDIQPVEVKIAVDDLVEKIKQIKEEVQVPLFTLPDVNVSRLDDLGFIRSLLRNLTELLDRQAGPITSLKHQVQVIFDNLEPLSVFLTNHEERRHKNEALKTFATDILFVAHRAEYVIDSLLVRDGPVWYHLLCVSDITGEMKRIRREVEGFKEEKISDAKTENLGAEEDRDTPTTVDSKPTDVANELVVGLEDDIDYLRQQLTRGSKALSVIAIVGIGGVGKTTLANIVYNDPSIISHFDIRVFLHISQKYESRQLLIQILRDITGQNDTFDKRSFSDLSEMLGRLLKRKRFLILMDDVWDVEAWHGLSASVSDDNYGSKILLTTRSDSVAKNIDVGRGELLIHHVQCLTSNKALELLAKKIFQEEHVPPQLRTVAMKIAEEMHGLPLDIVMSAHVLAKEKTVKFWEQVLEKLHHGENQNASSVINLQHSKNQKASRVIGVSYEYLPDCLRPCFLYFGALPPEAEIPTSKLIRLWIAEGFIQQTEGNSLEDVAMEYLMLLMDRCLVSVDRKSSSAREKSCYVHHLIHDFCLAKGKLENFYQLMGSYSGVSTPLDGFKCEHRRLFISSFWDDHNSPRVSGPLVRSLVLNGGTSKFSMFACENFKLVRVLDLACINVGKTFPAGLEKMTLLRYLAIRGEMTDIPSSIGSLQQLETFVTIGLSGEIAIPDAIWSLTNLRHLHITDRASFGAPDNRRKFSDKLPNLRTMSTPFLSYGDDSDEIVRKLASLKKLKCIILESWDTYTKKNMFPRLDFLHQLVSLKLFYYGRVRKTCEFNFPSNLRKLTLSRFCLPWDQISIIGELPNLEVLKLLTKAFEGSLWEVRDVQFLTLKLLILDTLDLEEWHISDMALPCLERLELQKCKKLKKIPFSIGDIPTLKEIEVKWCNQSIEELALNIQNEQEENGNNLFKVIIHKTDDSFATAN</sequence>
<evidence type="ECO:0000256" key="10">
    <source>
        <dbReference type="ARBA" id="ARBA00022821"/>
    </source>
</evidence>
<dbReference type="PANTHER" id="PTHR23155">
    <property type="entry name" value="DISEASE RESISTANCE PROTEIN RP"/>
    <property type="match status" value="1"/>
</dbReference>
<dbReference type="Pfam" id="PF12061">
    <property type="entry name" value="NB-LRR"/>
    <property type="match status" value="1"/>
</dbReference>
<comment type="subcellular location">
    <subcellularLocation>
        <location evidence="3">Cytoplasm</location>
    </subcellularLocation>
    <subcellularLocation>
        <location evidence="2">Membrane</location>
        <topology evidence="2">Peripheral membrane protein</topology>
    </subcellularLocation>
</comment>
<name>A0AAF0ZXM2_SOLVR</name>
<dbReference type="Gene3D" id="1.10.8.430">
    <property type="entry name" value="Helical domain of apoptotic protease-activating factors"/>
    <property type="match status" value="1"/>
</dbReference>
<feature type="domain" description="Disease resistance N-terminal" evidence="17">
    <location>
        <begin position="397"/>
        <end position="474"/>
    </location>
</feature>
<dbReference type="InterPro" id="IPR027417">
    <property type="entry name" value="P-loop_NTPase"/>
</dbReference>
<evidence type="ECO:0000256" key="3">
    <source>
        <dbReference type="ARBA" id="ARBA00004496"/>
    </source>
</evidence>
<organism evidence="19 20">
    <name type="scientific">Solanum verrucosum</name>
    <dbReference type="NCBI Taxonomy" id="315347"/>
    <lineage>
        <taxon>Eukaryota</taxon>
        <taxon>Viridiplantae</taxon>
        <taxon>Streptophyta</taxon>
        <taxon>Embryophyta</taxon>
        <taxon>Tracheophyta</taxon>
        <taxon>Spermatophyta</taxon>
        <taxon>Magnoliopsida</taxon>
        <taxon>eudicotyledons</taxon>
        <taxon>Gunneridae</taxon>
        <taxon>Pentapetalae</taxon>
        <taxon>asterids</taxon>
        <taxon>lamiids</taxon>
        <taxon>Solanales</taxon>
        <taxon>Solanaceae</taxon>
        <taxon>Solanoideae</taxon>
        <taxon>Solaneae</taxon>
        <taxon>Solanum</taxon>
    </lineage>
</organism>
<dbReference type="Pfam" id="PF18052">
    <property type="entry name" value="Rx_N"/>
    <property type="match status" value="1"/>
</dbReference>
<evidence type="ECO:0000256" key="14">
    <source>
        <dbReference type="SAM" id="MobiDB-lite"/>
    </source>
</evidence>
<dbReference type="Pfam" id="PF23559">
    <property type="entry name" value="WHD_DRP"/>
    <property type="match status" value="1"/>
</dbReference>
<evidence type="ECO:0000256" key="7">
    <source>
        <dbReference type="ARBA" id="ARBA00022667"/>
    </source>
</evidence>
<evidence type="ECO:0000259" key="16">
    <source>
        <dbReference type="Pfam" id="PF12061"/>
    </source>
</evidence>
<keyword evidence="10" id="KW-0611">Plant defense</keyword>
<dbReference type="InterPro" id="IPR021929">
    <property type="entry name" value="R1A-like_N"/>
</dbReference>
<evidence type="ECO:0000256" key="6">
    <source>
        <dbReference type="ARBA" id="ARBA00022614"/>
    </source>
</evidence>
<dbReference type="PANTHER" id="PTHR23155:SF1152">
    <property type="entry name" value="AAA+ ATPASE DOMAIN-CONTAINING PROTEIN"/>
    <property type="match status" value="1"/>
</dbReference>
<evidence type="ECO:0000256" key="12">
    <source>
        <dbReference type="ARBA" id="ARBA00023054"/>
    </source>
</evidence>
<dbReference type="InterPro" id="IPR042197">
    <property type="entry name" value="Apaf_helical"/>
</dbReference>
<keyword evidence="5" id="KW-0963">Cytoplasm</keyword>
<evidence type="ECO:0000256" key="11">
    <source>
        <dbReference type="ARBA" id="ARBA00022840"/>
    </source>
</evidence>
<feature type="region of interest" description="Disordered" evidence="14">
    <location>
        <begin position="510"/>
        <end position="530"/>
    </location>
</feature>
<dbReference type="InterPro" id="IPR032675">
    <property type="entry name" value="LRR_dom_sf"/>
</dbReference>
<dbReference type="Gene3D" id="3.40.50.300">
    <property type="entry name" value="P-loop containing nucleotide triphosphate hydrolases"/>
    <property type="match status" value="1"/>
</dbReference>